<evidence type="ECO:0000256" key="1">
    <source>
        <dbReference type="ARBA" id="ARBA00022801"/>
    </source>
</evidence>
<reference evidence="3 4" key="1">
    <citation type="submission" date="2016-03" db="EMBL/GenBank/DDBJ databases">
        <authorList>
            <person name="Devillers H."/>
        </authorList>
    </citation>
    <scope>NUCLEOTIDE SEQUENCE [LARGE SCALE GENOMIC DNA]</scope>
    <source>
        <strain evidence="3">CBS 6772</strain>
    </source>
</reference>
<dbReference type="Proteomes" id="UP000190831">
    <property type="component" value="Chromosome G"/>
</dbReference>
<keyword evidence="1" id="KW-0378">Hydrolase</keyword>
<dbReference type="InterPro" id="IPR000073">
    <property type="entry name" value="AB_hydrolase_1"/>
</dbReference>
<gene>
    <name evidence="3" type="ORF">LAFE_0G01618G</name>
</gene>
<dbReference type="InterPro" id="IPR050266">
    <property type="entry name" value="AB_hydrolase_sf"/>
</dbReference>
<evidence type="ECO:0000313" key="3">
    <source>
        <dbReference type="EMBL" id="SCW03040.1"/>
    </source>
</evidence>
<dbReference type="PANTHER" id="PTHR43798">
    <property type="entry name" value="MONOACYLGLYCEROL LIPASE"/>
    <property type="match status" value="1"/>
</dbReference>
<dbReference type="GO" id="GO:0016787">
    <property type="term" value="F:hydrolase activity"/>
    <property type="evidence" value="ECO:0007669"/>
    <property type="project" value="UniProtKB-KW"/>
</dbReference>
<organism evidence="3 4">
    <name type="scientific">Lachancea fermentati</name>
    <name type="common">Zygosaccharomyces fermentati</name>
    <dbReference type="NCBI Taxonomy" id="4955"/>
    <lineage>
        <taxon>Eukaryota</taxon>
        <taxon>Fungi</taxon>
        <taxon>Dikarya</taxon>
        <taxon>Ascomycota</taxon>
        <taxon>Saccharomycotina</taxon>
        <taxon>Saccharomycetes</taxon>
        <taxon>Saccharomycetales</taxon>
        <taxon>Saccharomycetaceae</taxon>
        <taxon>Lachancea</taxon>
    </lineage>
</organism>
<dbReference type="Gene3D" id="3.40.50.1820">
    <property type="entry name" value="alpha/beta hydrolase"/>
    <property type="match status" value="1"/>
</dbReference>
<dbReference type="OMA" id="WYQYYFH"/>
<dbReference type="PRINTS" id="PR00412">
    <property type="entry name" value="EPOXHYDRLASE"/>
</dbReference>
<dbReference type="AlphaFoldDB" id="A0A1G4MGM6"/>
<protein>
    <submittedName>
        <fullName evidence="3">LAFE_0G01618g1_1</fullName>
    </submittedName>
</protein>
<evidence type="ECO:0000259" key="2">
    <source>
        <dbReference type="Pfam" id="PF00561"/>
    </source>
</evidence>
<dbReference type="InterPro" id="IPR000639">
    <property type="entry name" value="Epox_hydrolase-like"/>
</dbReference>
<dbReference type="PANTHER" id="PTHR43798:SF31">
    <property type="entry name" value="AB HYDROLASE SUPERFAMILY PROTEIN YCLE"/>
    <property type="match status" value="1"/>
</dbReference>
<dbReference type="EMBL" id="LT598486">
    <property type="protein sequence ID" value="SCW03040.1"/>
    <property type="molecule type" value="Genomic_DNA"/>
</dbReference>
<name>A0A1G4MGM6_LACFM</name>
<dbReference type="STRING" id="4955.A0A1G4MGM6"/>
<accession>A0A1G4MGM6</accession>
<dbReference type="SUPFAM" id="SSF53474">
    <property type="entry name" value="alpha/beta-Hydrolases"/>
    <property type="match status" value="1"/>
</dbReference>
<evidence type="ECO:0000313" key="4">
    <source>
        <dbReference type="Proteomes" id="UP000190831"/>
    </source>
</evidence>
<dbReference type="Pfam" id="PF00561">
    <property type="entry name" value="Abhydrolase_1"/>
    <property type="match status" value="1"/>
</dbReference>
<dbReference type="GO" id="GO:0016020">
    <property type="term" value="C:membrane"/>
    <property type="evidence" value="ECO:0007669"/>
    <property type="project" value="TreeGrafter"/>
</dbReference>
<sequence>MSPSNSLRFIKAGELKVAYLVVGPEHGTPVILLHGFPYDVHAFDETSELLAEAGCYCVIPYLRGYGPTRFLCASSSRSGQQASLGTDLLALMDALKISKAVLGGFDWGGRAACVVSAIWPSRVKGLVSCGHGYNILDINASTEPLAPEQELRLWYQFYFHSERGRRGLACNRKELCELLWRLWSPTWNFSEATYAQTSLAFENPDFVDVVIHSYRQRFDVIPGDHSKENIERQLAALPNITVPTIVLEGEDDGVETQHMEKERSKFTNLQEHLIVPGIGHNFPQEAPIAFYHAIMKLVHMD</sequence>
<keyword evidence="4" id="KW-1185">Reference proteome</keyword>
<dbReference type="InterPro" id="IPR029058">
    <property type="entry name" value="AB_hydrolase_fold"/>
</dbReference>
<dbReference type="OrthoDB" id="408373at2759"/>
<feature type="domain" description="AB hydrolase-1" evidence="2">
    <location>
        <begin position="29"/>
        <end position="282"/>
    </location>
</feature>
<proteinExistence type="predicted"/>